<dbReference type="Proteomes" id="UP001236369">
    <property type="component" value="Unassembled WGS sequence"/>
</dbReference>
<dbReference type="EMBL" id="JAUSVV010000001">
    <property type="protein sequence ID" value="MDQ0440600.1"/>
    <property type="molecule type" value="Genomic_DNA"/>
</dbReference>
<gene>
    <name evidence="1" type="ORF">QO016_000077</name>
</gene>
<keyword evidence="2" id="KW-1185">Reference proteome</keyword>
<organism evidence="1 2">
    <name type="scientific">Methylobacterium persicinum</name>
    <dbReference type="NCBI Taxonomy" id="374426"/>
    <lineage>
        <taxon>Bacteria</taxon>
        <taxon>Pseudomonadati</taxon>
        <taxon>Pseudomonadota</taxon>
        <taxon>Alphaproteobacteria</taxon>
        <taxon>Hyphomicrobiales</taxon>
        <taxon>Methylobacteriaceae</taxon>
        <taxon>Methylobacterium</taxon>
    </lineage>
</organism>
<evidence type="ECO:0000313" key="2">
    <source>
        <dbReference type="Proteomes" id="UP001236369"/>
    </source>
</evidence>
<accession>A0ABU0HE51</accession>
<reference evidence="1 2" key="1">
    <citation type="submission" date="2023-07" db="EMBL/GenBank/DDBJ databases">
        <title>Genomic Encyclopedia of Type Strains, Phase IV (KMG-IV): sequencing the most valuable type-strain genomes for metagenomic binning, comparative biology and taxonomic classification.</title>
        <authorList>
            <person name="Goeker M."/>
        </authorList>
    </citation>
    <scope>NUCLEOTIDE SEQUENCE [LARGE SCALE GENOMIC DNA]</scope>
    <source>
        <strain evidence="1 2">DSM 19562</strain>
    </source>
</reference>
<protein>
    <submittedName>
        <fullName evidence="1">Uncharacterized protein</fullName>
    </submittedName>
</protein>
<sequence length="57" mass="6006">MKLMSASGVIELLTSAGERFGGRSNAVPTGLDKPVKAEWTDAIRRGNSRGGAALFRT</sequence>
<comment type="caution">
    <text evidence="1">The sequence shown here is derived from an EMBL/GenBank/DDBJ whole genome shotgun (WGS) entry which is preliminary data.</text>
</comment>
<evidence type="ECO:0000313" key="1">
    <source>
        <dbReference type="EMBL" id="MDQ0440600.1"/>
    </source>
</evidence>
<name>A0ABU0HE51_9HYPH</name>
<proteinExistence type="predicted"/>